<dbReference type="PROSITE" id="PS50968">
    <property type="entry name" value="BIOTINYL_LIPOYL"/>
    <property type="match status" value="1"/>
</dbReference>
<comment type="subunit">
    <text evidence="4">Forms a 24-polypeptide structural core with octahedral symmetry. Part of the 2-oxoglutarate dehydrogenase (OGDH) complex composed of E1 (2-oxoglutarate dehydrogenase), E2 (dihydrolipoamide succinyltransferase) and E3 (dihydrolipoamide dehydrogenase); the complex contains multiple copies of the three enzymatic components (E1, E2 and E3).</text>
</comment>
<comment type="catalytic activity">
    <reaction evidence="11 12">
        <text>N(6)-[(R)-dihydrolipoyl]-L-lysyl-[protein] + succinyl-CoA = N(6)-[(R)-S(8)-succinyldihydrolipoyl]-L-lysyl-[protein] + CoA</text>
        <dbReference type="Rhea" id="RHEA:15213"/>
        <dbReference type="Rhea" id="RHEA-COMP:10475"/>
        <dbReference type="Rhea" id="RHEA-COMP:20092"/>
        <dbReference type="ChEBI" id="CHEBI:57287"/>
        <dbReference type="ChEBI" id="CHEBI:57292"/>
        <dbReference type="ChEBI" id="CHEBI:83100"/>
        <dbReference type="ChEBI" id="CHEBI:83120"/>
        <dbReference type="EC" id="2.3.1.61"/>
    </reaction>
</comment>
<keyword evidence="16" id="KW-1185">Reference proteome</keyword>
<keyword evidence="9 12" id="KW-0450">Lipoyl</keyword>
<dbReference type="GO" id="GO:0033512">
    <property type="term" value="P:L-lysine catabolic process to acetyl-CoA via saccharopine"/>
    <property type="evidence" value="ECO:0007669"/>
    <property type="project" value="UniProtKB-UniRule"/>
</dbReference>
<dbReference type="InterPro" id="IPR011053">
    <property type="entry name" value="Single_hybrid_motif"/>
</dbReference>
<comment type="caution">
    <text evidence="15">The sequence shown here is derived from an EMBL/GenBank/DDBJ whole genome shotgun (WGS) entry which is preliminary data.</text>
</comment>
<dbReference type="InterPro" id="IPR050537">
    <property type="entry name" value="2-oxoacid_dehydrogenase"/>
</dbReference>
<feature type="domain" description="Peripheral subunit-binding (PSBD)" evidence="14">
    <location>
        <begin position="115"/>
        <end position="152"/>
    </location>
</feature>
<dbReference type="CDD" id="cd06849">
    <property type="entry name" value="lipoyl_domain"/>
    <property type="match status" value="1"/>
</dbReference>
<dbReference type="Gene3D" id="3.30.559.10">
    <property type="entry name" value="Chloramphenicol acetyltransferase-like domain"/>
    <property type="match status" value="1"/>
</dbReference>
<dbReference type="NCBIfam" id="TIGR01347">
    <property type="entry name" value="sucB"/>
    <property type="match status" value="1"/>
</dbReference>
<dbReference type="InterPro" id="IPR003016">
    <property type="entry name" value="2-oxoA_DH_lipoyl-BS"/>
</dbReference>
<dbReference type="RefSeq" id="WP_184146403.1">
    <property type="nucleotide sequence ID" value="NZ_JACHIK010000021.1"/>
</dbReference>
<dbReference type="EC" id="2.3.1.61" evidence="5 12"/>
<dbReference type="PROSITE" id="PS51826">
    <property type="entry name" value="PSBD"/>
    <property type="match status" value="1"/>
</dbReference>
<comment type="pathway">
    <text evidence="2 12">Amino-acid degradation; L-lysine degradation via saccharopine pathway; glutaryl-CoA from L-lysine: step 6/6.</text>
</comment>
<comment type="cofactor">
    <cofactor evidence="12">
        <name>(R)-lipoate</name>
        <dbReference type="ChEBI" id="CHEBI:83088"/>
    </cofactor>
    <text evidence="12">Binds 1 lipoyl cofactor covalently.</text>
</comment>
<evidence type="ECO:0000256" key="9">
    <source>
        <dbReference type="ARBA" id="ARBA00022823"/>
    </source>
</evidence>
<dbReference type="EMBL" id="JACHIK010000021">
    <property type="protein sequence ID" value="MBB5044786.1"/>
    <property type="molecule type" value="Genomic_DNA"/>
</dbReference>
<keyword evidence="8 12" id="KW-0808">Transferase</keyword>
<dbReference type="InterPro" id="IPR006255">
    <property type="entry name" value="SucB"/>
</dbReference>
<evidence type="ECO:0000313" key="16">
    <source>
        <dbReference type="Proteomes" id="UP000535406"/>
    </source>
</evidence>
<dbReference type="PANTHER" id="PTHR43416:SF5">
    <property type="entry name" value="DIHYDROLIPOYLLYSINE-RESIDUE SUCCINYLTRANSFERASE COMPONENT OF 2-OXOGLUTARATE DEHYDROGENASE COMPLEX, MITOCHONDRIAL"/>
    <property type="match status" value="1"/>
</dbReference>
<dbReference type="UniPathway" id="UPA00868">
    <property type="reaction ID" value="UER00840"/>
</dbReference>
<dbReference type="PROSITE" id="PS00189">
    <property type="entry name" value="LIPOYL"/>
    <property type="match status" value="1"/>
</dbReference>
<dbReference type="SUPFAM" id="SSF47005">
    <property type="entry name" value="Peripheral subunit-binding domain of 2-oxo acid dehydrogenase complex"/>
    <property type="match status" value="1"/>
</dbReference>
<evidence type="ECO:0000313" key="15">
    <source>
        <dbReference type="EMBL" id="MBB5044786.1"/>
    </source>
</evidence>
<evidence type="ECO:0000256" key="8">
    <source>
        <dbReference type="ARBA" id="ARBA00022679"/>
    </source>
</evidence>
<comment type="similarity">
    <text evidence="3 12">Belongs to the 2-oxoacid dehydrogenase family.</text>
</comment>
<evidence type="ECO:0000259" key="13">
    <source>
        <dbReference type="PROSITE" id="PS50968"/>
    </source>
</evidence>
<dbReference type="InterPro" id="IPR004167">
    <property type="entry name" value="PSBD"/>
</dbReference>
<keyword evidence="10 12" id="KW-0012">Acyltransferase</keyword>
<reference evidence="15 16" key="1">
    <citation type="submission" date="2020-08" db="EMBL/GenBank/DDBJ databases">
        <title>Genomic Encyclopedia of Type Strains, Phase IV (KMG-IV): sequencing the most valuable type-strain genomes for metagenomic binning, comparative biology and taxonomic classification.</title>
        <authorList>
            <person name="Goeker M."/>
        </authorList>
    </citation>
    <scope>NUCLEOTIDE SEQUENCE [LARGE SCALE GENOMIC DNA]</scope>
    <source>
        <strain evidence="15 16">DSM 21319</strain>
    </source>
</reference>
<dbReference type="InterPro" id="IPR001078">
    <property type="entry name" value="2-oxoacid_DH_actylTfrase"/>
</dbReference>
<dbReference type="Gene3D" id="4.10.320.10">
    <property type="entry name" value="E3-binding domain"/>
    <property type="match status" value="1"/>
</dbReference>
<evidence type="ECO:0000256" key="6">
    <source>
        <dbReference type="ARBA" id="ARBA00019511"/>
    </source>
</evidence>
<dbReference type="Gene3D" id="2.40.50.100">
    <property type="match status" value="1"/>
</dbReference>
<protein>
    <recommendedName>
        <fullName evidence="6 12">Dihydrolipoyllysine-residue succinyltransferase component of 2-oxoglutarate dehydrogenase complex</fullName>
        <ecNumber evidence="5 12">2.3.1.61</ecNumber>
    </recommendedName>
    <alternativeName>
        <fullName evidence="12">2-oxoglutarate dehydrogenase complex component E2</fullName>
    </alternativeName>
</protein>
<dbReference type="NCBIfam" id="NF004309">
    <property type="entry name" value="PRK05704.1"/>
    <property type="match status" value="1"/>
</dbReference>
<dbReference type="SUPFAM" id="SSF51230">
    <property type="entry name" value="Single hybrid motif"/>
    <property type="match status" value="1"/>
</dbReference>
<evidence type="ECO:0000256" key="10">
    <source>
        <dbReference type="ARBA" id="ARBA00023315"/>
    </source>
</evidence>
<evidence type="ECO:0000256" key="5">
    <source>
        <dbReference type="ARBA" id="ARBA00012945"/>
    </source>
</evidence>
<gene>
    <name evidence="15" type="ORF">HNQ66_004213</name>
</gene>
<evidence type="ECO:0000259" key="14">
    <source>
        <dbReference type="PROSITE" id="PS51826"/>
    </source>
</evidence>
<dbReference type="Pfam" id="PF00364">
    <property type="entry name" value="Biotin_lipoyl"/>
    <property type="match status" value="1"/>
</dbReference>
<keyword evidence="7 12" id="KW-0816">Tricarboxylic acid cycle</keyword>
<accession>A0A7W7YYN9</accession>
<feature type="domain" description="Lipoyl-binding" evidence="13">
    <location>
        <begin position="2"/>
        <end position="77"/>
    </location>
</feature>
<dbReference type="Pfam" id="PF00198">
    <property type="entry name" value="2-oxoacid_dh"/>
    <property type="match status" value="1"/>
</dbReference>
<dbReference type="GO" id="GO:0045252">
    <property type="term" value="C:oxoglutarate dehydrogenase complex"/>
    <property type="evidence" value="ECO:0007669"/>
    <property type="project" value="UniProtKB-UniRule"/>
</dbReference>
<dbReference type="GO" id="GO:0006099">
    <property type="term" value="P:tricarboxylic acid cycle"/>
    <property type="evidence" value="ECO:0007669"/>
    <property type="project" value="UniProtKB-UniRule"/>
</dbReference>
<evidence type="ECO:0000256" key="3">
    <source>
        <dbReference type="ARBA" id="ARBA00007317"/>
    </source>
</evidence>
<dbReference type="PANTHER" id="PTHR43416">
    <property type="entry name" value="DIHYDROLIPOYLLYSINE-RESIDUE SUCCINYLTRANSFERASE COMPONENT OF 2-OXOGLUTARATE DEHYDROGENASE COMPLEX, MITOCHONDRIAL-RELATED"/>
    <property type="match status" value="1"/>
</dbReference>
<dbReference type="GO" id="GO:0004149">
    <property type="term" value="F:dihydrolipoyllysine-residue succinyltransferase activity"/>
    <property type="evidence" value="ECO:0007669"/>
    <property type="project" value="UniProtKB-UniRule"/>
</dbReference>
<comment type="function">
    <text evidence="1 12">E2 component of the 2-oxoglutarate dehydrogenase (OGDH) complex which catalyzes the second step in the conversion of 2-oxoglutarate to succinyl-CoA and CO(2).</text>
</comment>
<dbReference type="SUPFAM" id="SSF52777">
    <property type="entry name" value="CoA-dependent acyltransferases"/>
    <property type="match status" value="1"/>
</dbReference>
<dbReference type="InterPro" id="IPR036625">
    <property type="entry name" value="E3-bd_dom_sf"/>
</dbReference>
<organism evidence="15 16">
    <name type="scientific">Shinella fusca</name>
    <dbReference type="NCBI Taxonomy" id="544480"/>
    <lineage>
        <taxon>Bacteria</taxon>
        <taxon>Pseudomonadati</taxon>
        <taxon>Pseudomonadota</taxon>
        <taxon>Alphaproteobacteria</taxon>
        <taxon>Hyphomicrobiales</taxon>
        <taxon>Rhizobiaceae</taxon>
        <taxon>Shinella</taxon>
    </lineage>
</organism>
<dbReference type="Proteomes" id="UP000535406">
    <property type="component" value="Unassembled WGS sequence"/>
</dbReference>
<dbReference type="InterPro" id="IPR000089">
    <property type="entry name" value="Biotin_lipoyl"/>
</dbReference>
<evidence type="ECO:0000256" key="4">
    <source>
        <dbReference type="ARBA" id="ARBA00011666"/>
    </source>
</evidence>
<dbReference type="InterPro" id="IPR023213">
    <property type="entry name" value="CAT-like_dom_sf"/>
</dbReference>
<dbReference type="FunFam" id="3.30.559.10:FF:000007">
    <property type="entry name" value="Dihydrolipoamide acetyltransferase component of pyruvate dehydrogenase complex"/>
    <property type="match status" value="1"/>
</dbReference>
<evidence type="ECO:0000256" key="11">
    <source>
        <dbReference type="ARBA" id="ARBA00052761"/>
    </source>
</evidence>
<evidence type="ECO:0000256" key="2">
    <source>
        <dbReference type="ARBA" id="ARBA00005145"/>
    </source>
</evidence>
<name>A0A7W7YYN9_9HYPH</name>
<proteinExistence type="inferred from homology"/>
<sequence length="411" mass="42765">MATEIRVPTLGESVSEATVGTWFKKVGDTVKADEPLCELETDKVTIEVPAPASGVLSEITAAAGETVEPGGLLGQIAEGASAGAAAPAAAAKAEKPAAAPAAEAKPAAAGPSSMPPAPAAAKLLAENNLSAGDVDGSGKRGQVLKGDVIAAVAKGITAASAAAEPVKAAARPASSQADAPREERVKMTRLRQTIAKRLKDAQNTAAMLTTYNEVDMSAVMDLRARYKDLFEKKHGVKLGFMGFFTKAVTHALKEIPAVNAEIDGTDIVYKNYCHIGVAVGTDKGLVVPVVRDADQMSIAEIEKDIGRLGKLARDGALSMADMQGGTFTISNGGVYGSLMSSPILNAPQSGILGMHKIQDRPVVVGGQIVIRPMMYLALSYDHRMVDGKEAVTFLVRVKESLEDPERLVLDL</sequence>
<evidence type="ECO:0000256" key="1">
    <source>
        <dbReference type="ARBA" id="ARBA00004052"/>
    </source>
</evidence>
<evidence type="ECO:0000256" key="7">
    <source>
        <dbReference type="ARBA" id="ARBA00022532"/>
    </source>
</evidence>
<dbReference type="GO" id="GO:0005829">
    <property type="term" value="C:cytosol"/>
    <property type="evidence" value="ECO:0007669"/>
    <property type="project" value="TreeGrafter"/>
</dbReference>
<dbReference type="AlphaFoldDB" id="A0A7W7YYN9"/>
<dbReference type="Pfam" id="PF02817">
    <property type="entry name" value="E3_binding"/>
    <property type="match status" value="1"/>
</dbReference>
<evidence type="ECO:0000256" key="12">
    <source>
        <dbReference type="RuleBase" id="RU361138"/>
    </source>
</evidence>